<accession>N9NYY6</accession>
<evidence type="ECO:0008006" key="4">
    <source>
        <dbReference type="Google" id="ProtNLM"/>
    </source>
</evidence>
<gene>
    <name evidence="2" type="ORF">F897_02319</name>
</gene>
<sequence length="148" mass="15855">MKKIILSGLSGLFASILLAGCSTTQSTDSNSASLGTANPASVYCINQGGKLEIRNETNGQVGYCHLKNGQVVEEWEYFRANQPKCIADQAAALVGQSNLTEAKIKEKTKAQMVRMVAPGQPVTMDYREERVTVTVDPATKKVVQASCG</sequence>
<feature type="chain" id="PRO_5004148338" description="DUF333 domain-containing protein" evidence="1">
    <location>
        <begin position="20"/>
        <end position="148"/>
    </location>
</feature>
<dbReference type="PATRIC" id="fig|1217693.3.peg.2243"/>
<dbReference type="PANTHER" id="PTHR38008:SF2">
    <property type="entry name" value="HEMOLYSIN"/>
    <property type="match status" value="1"/>
</dbReference>
<feature type="signal peptide" evidence="1">
    <location>
        <begin position="1"/>
        <end position="19"/>
    </location>
</feature>
<evidence type="ECO:0000313" key="2">
    <source>
        <dbReference type="EMBL" id="ENX07912.1"/>
    </source>
</evidence>
<dbReference type="HOGENOM" id="CLU_123717_3_0_6"/>
<dbReference type="STRING" id="70346.F897_02319"/>
<dbReference type="Pfam" id="PF03891">
    <property type="entry name" value="DUF333"/>
    <property type="match status" value="1"/>
</dbReference>
<dbReference type="OrthoDB" id="148878at2"/>
<reference evidence="2 3" key="1">
    <citation type="submission" date="2013-02" db="EMBL/GenBank/DDBJ databases">
        <title>The Genome Sequence of Acinetobacter sp. NIPH 2171.</title>
        <authorList>
            <consortium name="The Broad Institute Genome Sequencing Platform"/>
            <consortium name="The Broad Institute Genome Sequencing Center for Infectious Disease"/>
            <person name="Cerqueira G."/>
            <person name="Feldgarden M."/>
            <person name="Courvalin P."/>
            <person name="Perichon B."/>
            <person name="Grillot-Courvalin C."/>
            <person name="Clermont D."/>
            <person name="Rocha E."/>
            <person name="Yoon E.-J."/>
            <person name="Nemec A."/>
            <person name="Walker B."/>
            <person name="Young S.K."/>
            <person name="Zeng Q."/>
            <person name="Gargeya S."/>
            <person name="Fitzgerald M."/>
            <person name="Haas B."/>
            <person name="Abouelleil A."/>
            <person name="Alvarado L."/>
            <person name="Arachchi H.M."/>
            <person name="Berlin A.M."/>
            <person name="Chapman S.B."/>
            <person name="Dewar J."/>
            <person name="Goldberg J."/>
            <person name="Griggs A."/>
            <person name="Gujja S."/>
            <person name="Hansen M."/>
            <person name="Howarth C."/>
            <person name="Imamovic A."/>
            <person name="Larimer J."/>
            <person name="McCowan C."/>
            <person name="Murphy C."/>
            <person name="Neiman D."/>
            <person name="Pearson M."/>
            <person name="Priest M."/>
            <person name="Roberts A."/>
            <person name="Saif S."/>
            <person name="Shea T."/>
            <person name="Sisk P."/>
            <person name="Sykes S."/>
            <person name="Wortman J."/>
            <person name="Nusbaum C."/>
            <person name="Birren B."/>
        </authorList>
    </citation>
    <scope>NUCLEOTIDE SEQUENCE [LARGE SCALE GENOMIC DNA]</scope>
    <source>
        <strain evidence="2 3">NIPH 2171</strain>
    </source>
</reference>
<dbReference type="Pfam" id="PF11720">
    <property type="entry name" value="Inhibitor_I78"/>
    <property type="match status" value="1"/>
</dbReference>
<dbReference type="Proteomes" id="UP000013101">
    <property type="component" value="Unassembled WGS sequence"/>
</dbReference>
<protein>
    <recommendedName>
        <fullName evidence="4">DUF333 domain-containing protein</fullName>
    </recommendedName>
</protein>
<dbReference type="PROSITE" id="PS51257">
    <property type="entry name" value="PROKAR_LIPOPROTEIN"/>
    <property type="match status" value="1"/>
</dbReference>
<dbReference type="Gene3D" id="3.30.10.10">
    <property type="entry name" value="Trypsin Inhibitor V, subunit A"/>
    <property type="match status" value="1"/>
</dbReference>
<dbReference type="PANTHER" id="PTHR38008">
    <property type="entry name" value="HEMOLYSIN-RELATED"/>
    <property type="match status" value="1"/>
</dbReference>
<dbReference type="InterPro" id="IPR021719">
    <property type="entry name" value="Prot_inh_I78"/>
</dbReference>
<dbReference type="EMBL" id="APRS01000014">
    <property type="protein sequence ID" value="ENX07912.1"/>
    <property type="molecule type" value="Genomic_DNA"/>
</dbReference>
<comment type="caution">
    <text evidence="2">The sequence shown here is derived from an EMBL/GenBank/DDBJ whole genome shotgun (WGS) entry which is preliminary data.</text>
</comment>
<dbReference type="InterPro" id="IPR005590">
    <property type="entry name" value="DUF333"/>
</dbReference>
<evidence type="ECO:0000313" key="3">
    <source>
        <dbReference type="Proteomes" id="UP000013101"/>
    </source>
</evidence>
<evidence type="ECO:0000256" key="1">
    <source>
        <dbReference type="SAM" id="SignalP"/>
    </source>
</evidence>
<dbReference type="RefSeq" id="WP_005235951.1">
    <property type="nucleotide sequence ID" value="NZ_CP083658.1"/>
</dbReference>
<keyword evidence="1" id="KW-0732">Signal</keyword>
<organism evidence="2 3">
    <name type="scientific">Acinetobacter variabilis</name>
    <dbReference type="NCBI Taxonomy" id="70346"/>
    <lineage>
        <taxon>Bacteria</taxon>
        <taxon>Pseudomonadati</taxon>
        <taxon>Pseudomonadota</taxon>
        <taxon>Gammaproteobacteria</taxon>
        <taxon>Moraxellales</taxon>
        <taxon>Moraxellaceae</taxon>
        <taxon>Acinetobacter</taxon>
    </lineage>
</organism>
<proteinExistence type="predicted"/>
<dbReference type="AlphaFoldDB" id="N9NYY6"/>
<name>N9NYY6_9GAMM</name>